<name>A0A364Y3C1_9BACT</name>
<accession>A0A364Y3C1</accession>
<dbReference type="Gene3D" id="3.40.50.20">
    <property type="match status" value="1"/>
</dbReference>
<dbReference type="RefSeq" id="WP_112746772.1">
    <property type="nucleotide sequence ID" value="NZ_QMFY01000004.1"/>
</dbReference>
<dbReference type="Gene3D" id="2.160.10.10">
    <property type="entry name" value="Hexapeptide repeat proteins"/>
    <property type="match status" value="1"/>
</dbReference>
<dbReference type="GO" id="GO:0016740">
    <property type="term" value="F:transferase activity"/>
    <property type="evidence" value="ECO:0007669"/>
    <property type="project" value="UniProtKB-KW"/>
</dbReference>
<feature type="binding site" evidence="3">
    <location>
        <position position="138"/>
    </location>
    <ligand>
        <name>acetyl-CoA</name>
        <dbReference type="ChEBI" id="CHEBI:57288"/>
    </ligand>
</feature>
<dbReference type="CDD" id="cd03360">
    <property type="entry name" value="LbH_AT_putative"/>
    <property type="match status" value="1"/>
</dbReference>
<dbReference type="InterPro" id="IPR050179">
    <property type="entry name" value="Trans_hexapeptide_repeat"/>
</dbReference>
<evidence type="ECO:0000313" key="5">
    <source>
        <dbReference type="EMBL" id="RAW01286.1"/>
    </source>
</evidence>
<evidence type="ECO:0000259" key="4">
    <source>
        <dbReference type="Pfam" id="PF17836"/>
    </source>
</evidence>
<dbReference type="PANTHER" id="PTHR43300:SF7">
    <property type="entry name" value="UDP-N-ACETYLBACILLOSAMINE N-ACETYLTRANSFERASE"/>
    <property type="match status" value="1"/>
</dbReference>
<evidence type="ECO:0000256" key="2">
    <source>
        <dbReference type="PIRSR" id="PIRSR620019-1"/>
    </source>
</evidence>
<keyword evidence="6" id="KW-1185">Reference proteome</keyword>
<reference evidence="5 6" key="1">
    <citation type="submission" date="2018-06" db="EMBL/GenBank/DDBJ databases">
        <title>Chryseolinea flavus sp. nov., a member of the phylum Bacteroidetes isolated from soil.</title>
        <authorList>
            <person name="Li Y."/>
            <person name="Wang J."/>
        </authorList>
    </citation>
    <scope>NUCLEOTIDE SEQUENCE [LARGE SCALE GENOMIC DNA]</scope>
    <source>
        <strain evidence="5 6">SDU1-6</strain>
    </source>
</reference>
<dbReference type="Pfam" id="PF17836">
    <property type="entry name" value="PglD_N"/>
    <property type="match status" value="1"/>
</dbReference>
<evidence type="ECO:0000313" key="6">
    <source>
        <dbReference type="Proteomes" id="UP000251889"/>
    </source>
</evidence>
<dbReference type="Proteomes" id="UP000251889">
    <property type="component" value="Unassembled WGS sequence"/>
</dbReference>
<dbReference type="AlphaFoldDB" id="A0A364Y3C1"/>
<dbReference type="InterPro" id="IPR020019">
    <property type="entry name" value="AcTrfase_PglD-like"/>
</dbReference>
<feature type="active site" description="Proton acceptor" evidence="2">
    <location>
        <position position="129"/>
    </location>
</feature>
<keyword evidence="5" id="KW-0808">Transferase</keyword>
<dbReference type="OrthoDB" id="708224at2"/>
<dbReference type="InterPro" id="IPR041561">
    <property type="entry name" value="PglD_N"/>
</dbReference>
<comment type="similarity">
    <text evidence="1">Belongs to the transferase hexapeptide repeat family.</text>
</comment>
<dbReference type="PANTHER" id="PTHR43300">
    <property type="entry name" value="ACETYLTRANSFERASE"/>
    <property type="match status" value="1"/>
</dbReference>
<dbReference type="InterPro" id="IPR001451">
    <property type="entry name" value="Hexapep"/>
</dbReference>
<sequence length="205" mass="21275">MAITEVILVGGGGHAKVVADCLQSQGTIVKGFFDPHQGNLLGLTCLGNYQSALHTDVPVIIAIGDNAVRERIARHEVKHRYFIAQHPSVICSQYATIGEGSMLLHGAIVQAGAVIGKHVILNTGSQVDHDCVIGDYVHIAPSAVLCGGVEIGEGALIGANAVVRPKIKIGKGVVAGAGAVVVRDVPDYAIIAGNPARVLKFNEPK</sequence>
<dbReference type="SUPFAM" id="SSF51161">
    <property type="entry name" value="Trimeric LpxA-like enzymes"/>
    <property type="match status" value="1"/>
</dbReference>
<feature type="binding site" evidence="3">
    <location>
        <position position="64"/>
    </location>
    <ligand>
        <name>substrate</name>
    </ligand>
</feature>
<organism evidence="5 6">
    <name type="scientific">Pseudochryseolinea flava</name>
    <dbReference type="NCBI Taxonomy" id="2059302"/>
    <lineage>
        <taxon>Bacteria</taxon>
        <taxon>Pseudomonadati</taxon>
        <taxon>Bacteroidota</taxon>
        <taxon>Cytophagia</taxon>
        <taxon>Cytophagales</taxon>
        <taxon>Fulvivirgaceae</taxon>
        <taxon>Pseudochryseolinea</taxon>
    </lineage>
</organism>
<dbReference type="InterPro" id="IPR011004">
    <property type="entry name" value="Trimer_LpxA-like_sf"/>
</dbReference>
<dbReference type="Pfam" id="PF00132">
    <property type="entry name" value="Hexapep"/>
    <property type="match status" value="1"/>
</dbReference>
<gene>
    <name evidence="5" type="ORF">DQQ10_10270</name>
</gene>
<proteinExistence type="inferred from homology"/>
<dbReference type="NCBIfam" id="TIGR03570">
    <property type="entry name" value="NeuD_NnaD"/>
    <property type="match status" value="1"/>
</dbReference>
<feature type="site" description="Increases basicity of active site His" evidence="2">
    <location>
        <position position="130"/>
    </location>
</feature>
<evidence type="ECO:0000256" key="3">
    <source>
        <dbReference type="PIRSR" id="PIRSR620019-2"/>
    </source>
</evidence>
<protein>
    <submittedName>
        <fullName evidence="5">Acetyltransferase</fullName>
    </submittedName>
</protein>
<dbReference type="EMBL" id="QMFY01000004">
    <property type="protein sequence ID" value="RAW01286.1"/>
    <property type="molecule type" value="Genomic_DNA"/>
</dbReference>
<comment type="caution">
    <text evidence="5">The sequence shown here is derived from an EMBL/GenBank/DDBJ whole genome shotgun (WGS) entry which is preliminary data.</text>
</comment>
<evidence type="ECO:0000256" key="1">
    <source>
        <dbReference type="ARBA" id="ARBA00007274"/>
    </source>
</evidence>
<feature type="domain" description="PglD N-terminal" evidence="4">
    <location>
        <begin position="6"/>
        <end position="74"/>
    </location>
</feature>